<accession>A0A401TV21</accession>
<dbReference type="EMBL" id="BEZZ01186062">
    <property type="protein sequence ID" value="GCC46466.1"/>
    <property type="molecule type" value="Genomic_DNA"/>
</dbReference>
<evidence type="ECO:0000313" key="2">
    <source>
        <dbReference type="Proteomes" id="UP000287033"/>
    </source>
</evidence>
<keyword evidence="2" id="KW-1185">Reference proteome</keyword>
<gene>
    <name evidence="1" type="ORF">chiPu_0030535</name>
</gene>
<dbReference type="AlphaFoldDB" id="A0A401TV21"/>
<feature type="non-terminal residue" evidence="1">
    <location>
        <position position="40"/>
    </location>
</feature>
<reference evidence="1 2" key="1">
    <citation type="journal article" date="2018" name="Nat. Ecol. Evol.">
        <title>Shark genomes provide insights into elasmobranch evolution and the origin of vertebrates.</title>
        <authorList>
            <person name="Hara Y"/>
            <person name="Yamaguchi K"/>
            <person name="Onimaru K"/>
            <person name="Kadota M"/>
            <person name="Koyanagi M"/>
            <person name="Keeley SD"/>
            <person name="Tatsumi K"/>
            <person name="Tanaka K"/>
            <person name="Motone F"/>
            <person name="Kageyama Y"/>
            <person name="Nozu R"/>
            <person name="Adachi N"/>
            <person name="Nishimura O"/>
            <person name="Nakagawa R"/>
            <person name="Tanegashima C"/>
            <person name="Kiyatake I"/>
            <person name="Matsumoto R"/>
            <person name="Murakumo K"/>
            <person name="Nishida K"/>
            <person name="Terakita A"/>
            <person name="Kuratani S"/>
            <person name="Sato K"/>
            <person name="Hyodo S Kuraku.S."/>
        </authorList>
    </citation>
    <scope>NUCLEOTIDE SEQUENCE [LARGE SCALE GENOMIC DNA]</scope>
</reference>
<comment type="caution">
    <text evidence="1">The sequence shown here is derived from an EMBL/GenBank/DDBJ whole genome shotgun (WGS) entry which is preliminary data.</text>
</comment>
<name>A0A401TV21_CHIPU</name>
<evidence type="ECO:0000313" key="1">
    <source>
        <dbReference type="EMBL" id="GCC46466.1"/>
    </source>
</evidence>
<protein>
    <submittedName>
        <fullName evidence="1">Uncharacterized protein</fullName>
    </submittedName>
</protein>
<proteinExistence type="predicted"/>
<organism evidence="1 2">
    <name type="scientific">Chiloscyllium punctatum</name>
    <name type="common">Brownbanded bambooshark</name>
    <name type="synonym">Hemiscyllium punctatum</name>
    <dbReference type="NCBI Taxonomy" id="137246"/>
    <lineage>
        <taxon>Eukaryota</taxon>
        <taxon>Metazoa</taxon>
        <taxon>Chordata</taxon>
        <taxon>Craniata</taxon>
        <taxon>Vertebrata</taxon>
        <taxon>Chondrichthyes</taxon>
        <taxon>Elasmobranchii</taxon>
        <taxon>Galeomorphii</taxon>
        <taxon>Galeoidea</taxon>
        <taxon>Orectolobiformes</taxon>
        <taxon>Hemiscylliidae</taxon>
        <taxon>Chiloscyllium</taxon>
    </lineage>
</organism>
<dbReference type="Proteomes" id="UP000287033">
    <property type="component" value="Unassembled WGS sequence"/>
</dbReference>
<sequence>MADPWFRQGSAKDQPSGLMIGFVNDFATAWLGAGRAELRV</sequence>